<reference evidence="2 3" key="1">
    <citation type="submission" date="2014-07" db="EMBL/GenBank/DDBJ databases">
        <title>Tepidicaulis marinum gen. nov., sp. nov., a novel marine bacterium denitrifying nitrate to nitrous oxide strictly under microaerobic conditions.</title>
        <authorList>
            <person name="Takeuchi M."/>
            <person name="Yamagishi T."/>
            <person name="Kamagata Y."/>
            <person name="Oshima K."/>
            <person name="Hattori M."/>
            <person name="Katayama T."/>
            <person name="Hanada S."/>
            <person name="Tamaki H."/>
            <person name="Marumo K."/>
            <person name="Maeda H."/>
            <person name="Nedachi M."/>
            <person name="Iwasaki W."/>
            <person name="Suwa Y."/>
            <person name="Sakata S."/>
        </authorList>
    </citation>
    <scope>NUCLEOTIDE SEQUENCE [LARGE SCALE GENOMIC DNA]</scope>
    <source>
        <strain evidence="2 3">MA2</strain>
    </source>
</reference>
<dbReference type="eggNOG" id="ENOG5031HEF">
    <property type="taxonomic scope" value="Bacteria"/>
</dbReference>
<evidence type="ECO:0000313" key="3">
    <source>
        <dbReference type="Proteomes" id="UP000028702"/>
    </source>
</evidence>
<sequence length="359" mass="38496">MRLFNTVVLLFIGLPAAFFFAYQQGWLDPYVEEDWIPAGPLIQAELRATVSPEEIEARIAAALEEDDYADAQLYAEIADYASIPLSDETRAALDDANSLTNNIRRTGGSFFEGFVYGRGSDTASFMGALTSDLTVIGDVRDIAGEGEKMVRGEDYSTLILGLSVAGVAATAATVGSGGAALPAKAGLSLLKVAKKAGTLTASFASELRRLLSEAVNFKKLKETLQTTSLGDLSATRRAVGEYADNVSFAKLTPVVSDVSALQRAAGPAETIRLMRYVENSGDLARITRMSKTLGPKTRGIIELTGKTSLRAFKTLANFVLWLLSWAWALVAGIATWLGGMGLRRGVRGIRNRRAITREA</sequence>
<dbReference type="STRING" id="1333998.M2A_2556"/>
<dbReference type="RefSeq" id="WP_045448238.1">
    <property type="nucleotide sequence ID" value="NZ_BBIO01000014.1"/>
</dbReference>
<dbReference type="Proteomes" id="UP000028702">
    <property type="component" value="Unassembled WGS sequence"/>
</dbReference>
<protein>
    <submittedName>
        <fullName evidence="2">Conserved protein</fullName>
    </submittedName>
</protein>
<proteinExistence type="predicted"/>
<name>A0A081BDD9_9HYPH</name>
<gene>
    <name evidence="2" type="ORF">M2A_2556</name>
</gene>
<organism evidence="2 3">
    <name type="scientific">Tepidicaulis marinus</name>
    <dbReference type="NCBI Taxonomy" id="1333998"/>
    <lineage>
        <taxon>Bacteria</taxon>
        <taxon>Pseudomonadati</taxon>
        <taxon>Pseudomonadota</taxon>
        <taxon>Alphaproteobacteria</taxon>
        <taxon>Hyphomicrobiales</taxon>
        <taxon>Parvibaculaceae</taxon>
        <taxon>Tepidicaulis</taxon>
    </lineage>
</organism>
<dbReference type="AlphaFoldDB" id="A0A081BDD9"/>
<keyword evidence="1" id="KW-0472">Membrane</keyword>
<keyword evidence="1" id="KW-1133">Transmembrane helix</keyword>
<evidence type="ECO:0000256" key="1">
    <source>
        <dbReference type="SAM" id="Phobius"/>
    </source>
</evidence>
<accession>A0A081BDD9</accession>
<feature type="transmembrane region" description="Helical" evidence="1">
    <location>
        <begin position="318"/>
        <end position="342"/>
    </location>
</feature>
<keyword evidence="3" id="KW-1185">Reference proteome</keyword>
<keyword evidence="1" id="KW-0812">Transmembrane</keyword>
<dbReference type="EMBL" id="BBIO01000014">
    <property type="protein sequence ID" value="GAK46057.1"/>
    <property type="molecule type" value="Genomic_DNA"/>
</dbReference>
<comment type="caution">
    <text evidence="2">The sequence shown here is derived from an EMBL/GenBank/DDBJ whole genome shotgun (WGS) entry which is preliminary data.</text>
</comment>
<evidence type="ECO:0000313" key="2">
    <source>
        <dbReference type="EMBL" id="GAK46057.1"/>
    </source>
</evidence>